<organism evidence="1 2">
    <name type="scientific">Mycena albidolilacea</name>
    <dbReference type="NCBI Taxonomy" id="1033008"/>
    <lineage>
        <taxon>Eukaryota</taxon>
        <taxon>Fungi</taxon>
        <taxon>Dikarya</taxon>
        <taxon>Basidiomycota</taxon>
        <taxon>Agaricomycotina</taxon>
        <taxon>Agaricomycetes</taxon>
        <taxon>Agaricomycetidae</taxon>
        <taxon>Agaricales</taxon>
        <taxon>Marasmiineae</taxon>
        <taxon>Mycenaceae</taxon>
        <taxon>Mycena</taxon>
    </lineage>
</organism>
<sequence>MYAAGASHYYVNEVSRLQDGQLIPMCWVVFRGKVWADMFTITLDEQGEATVVDQKTIFICAEDLRDNYYALQYTGELPKWGALTIEVGHPARMPNPKCIIAAGCPLYSSFIDYFSDDVSGNKLKSWNKHWNAYMIHRNLPRQILQQEFHVHFVSTSPNASVSEQFCEFKQAVEETHTNPVETRDEAGNTSCFCIYINASPSDNPMQSEVSAHIGDSDKLTTQRLNWGLLCGNPDKGDSVQYNLSGWCPLHPVAPYSNSKCRAGVPQTKELTPGKLKKQVKMACSGVIKHVKDLQTETGVKDVYTQFYIDGLISRFKSIRKDEPNRTVEDIEAELIQRTVNNGDNIYSPFFAMKGVFFNSSLYSVASER</sequence>
<keyword evidence="2" id="KW-1185">Reference proteome</keyword>
<reference evidence="1" key="1">
    <citation type="submission" date="2023-03" db="EMBL/GenBank/DDBJ databases">
        <title>Massive genome expansion in bonnet fungi (Mycena s.s.) driven by repeated elements and novel gene families across ecological guilds.</title>
        <authorList>
            <consortium name="Lawrence Berkeley National Laboratory"/>
            <person name="Harder C.B."/>
            <person name="Miyauchi S."/>
            <person name="Viragh M."/>
            <person name="Kuo A."/>
            <person name="Thoen E."/>
            <person name="Andreopoulos B."/>
            <person name="Lu D."/>
            <person name="Skrede I."/>
            <person name="Drula E."/>
            <person name="Henrissat B."/>
            <person name="Morin E."/>
            <person name="Kohler A."/>
            <person name="Barry K."/>
            <person name="LaButti K."/>
            <person name="Morin E."/>
            <person name="Salamov A."/>
            <person name="Lipzen A."/>
            <person name="Mereny Z."/>
            <person name="Hegedus B."/>
            <person name="Baldrian P."/>
            <person name="Stursova M."/>
            <person name="Weitz H."/>
            <person name="Taylor A."/>
            <person name="Grigoriev I.V."/>
            <person name="Nagy L.G."/>
            <person name="Martin F."/>
            <person name="Kauserud H."/>
        </authorList>
    </citation>
    <scope>NUCLEOTIDE SEQUENCE</scope>
    <source>
        <strain evidence="1">CBHHK002</strain>
    </source>
</reference>
<dbReference type="Proteomes" id="UP001218218">
    <property type="component" value="Unassembled WGS sequence"/>
</dbReference>
<proteinExistence type="predicted"/>
<evidence type="ECO:0000313" key="1">
    <source>
        <dbReference type="EMBL" id="KAJ7327983.1"/>
    </source>
</evidence>
<gene>
    <name evidence="1" type="ORF">DFH08DRAFT_816145</name>
</gene>
<accession>A0AAD7EIF3</accession>
<comment type="caution">
    <text evidence="1">The sequence shown here is derived from an EMBL/GenBank/DDBJ whole genome shotgun (WGS) entry which is preliminary data.</text>
</comment>
<protein>
    <submittedName>
        <fullName evidence="1">Uncharacterized protein</fullName>
    </submittedName>
</protein>
<dbReference type="AlphaFoldDB" id="A0AAD7EIF3"/>
<evidence type="ECO:0000313" key="2">
    <source>
        <dbReference type="Proteomes" id="UP001218218"/>
    </source>
</evidence>
<name>A0AAD7EIF3_9AGAR</name>
<dbReference type="EMBL" id="JARIHO010000040">
    <property type="protein sequence ID" value="KAJ7327983.1"/>
    <property type="molecule type" value="Genomic_DNA"/>
</dbReference>